<gene>
    <name evidence="1" type="ORF">AVEN_145129_1</name>
</gene>
<comment type="caution">
    <text evidence="1">The sequence shown here is derived from an EMBL/GenBank/DDBJ whole genome shotgun (WGS) entry which is preliminary data.</text>
</comment>
<proteinExistence type="predicted"/>
<dbReference type="EMBL" id="BGPR01001484">
    <property type="protein sequence ID" value="GBM55066.1"/>
    <property type="molecule type" value="Genomic_DNA"/>
</dbReference>
<dbReference type="Proteomes" id="UP000499080">
    <property type="component" value="Unassembled WGS sequence"/>
</dbReference>
<dbReference type="AlphaFoldDB" id="A0A4Y2GQM0"/>
<sequence length="97" mass="10911">MFCFGIEKPSHKAVFLFGESFLRGLCCPLISCATPTLSLRRSLRCFFSLFSPTQADEELGLASNRLFGAFLEKVSRSDGRNPQSGCFTWFLVYTQKP</sequence>
<keyword evidence="2" id="KW-1185">Reference proteome</keyword>
<protein>
    <submittedName>
        <fullName evidence="1">Uncharacterized protein</fullName>
    </submittedName>
</protein>
<reference evidence="1 2" key="1">
    <citation type="journal article" date="2019" name="Sci. Rep.">
        <title>Orb-weaving spider Araneus ventricosus genome elucidates the spidroin gene catalogue.</title>
        <authorList>
            <person name="Kono N."/>
            <person name="Nakamura H."/>
            <person name="Ohtoshi R."/>
            <person name="Moran D.A.P."/>
            <person name="Shinohara A."/>
            <person name="Yoshida Y."/>
            <person name="Fujiwara M."/>
            <person name="Mori M."/>
            <person name="Tomita M."/>
            <person name="Arakawa K."/>
        </authorList>
    </citation>
    <scope>NUCLEOTIDE SEQUENCE [LARGE SCALE GENOMIC DNA]</scope>
</reference>
<accession>A0A4Y2GQM0</accession>
<name>A0A4Y2GQM0_ARAVE</name>
<evidence type="ECO:0000313" key="2">
    <source>
        <dbReference type="Proteomes" id="UP000499080"/>
    </source>
</evidence>
<evidence type="ECO:0000313" key="1">
    <source>
        <dbReference type="EMBL" id="GBM55066.1"/>
    </source>
</evidence>
<organism evidence="1 2">
    <name type="scientific">Araneus ventricosus</name>
    <name type="common">Orbweaver spider</name>
    <name type="synonym">Epeira ventricosa</name>
    <dbReference type="NCBI Taxonomy" id="182803"/>
    <lineage>
        <taxon>Eukaryota</taxon>
        <taxon>Metazoa</taxon>
        <taxon>Ecdysozoa</taxon>
        <taxon>Arthropoda</taxon>
        <taxon>Chelicerata</taxon>
        <taxon>Arachnida</taxon>
        <taxon>Araneae</taxon>
        <taxon>Araneomorphae</taxon>
        <taxon>Entelegynae</taxon>
        <taxon>Araneoidea</taxon>
        <taxon>Araneidae</taxon>
        <taxon>Araneus</taxon>
    </lineage>
</organism>